<dbReference type="AlphaFoldDB" id="A0AAV7ES53"/>
<dbReference type="GO" id="GO:0005741">
    <property type="term" value="C:mitochondrial outer membrane"/>
    <property type="evidence" value="ECO:0007669"/>
    <property type="project" value="TreeGrafter"/>
</dbReference>
<evidence type="ECO:0000256" key="1">
    <source>
        <dbReference type="ARBA" id="ARBA00022741"/>
    </source>
</evidence>
<keyword evidence="2" id="KW-0067">ATP-binding</keyword>
<dbReference type="Proteomes" id="UP000825729">
    <property type="component" value="Unassembled WGS sequence"/>
</dbReference>
<dbReference type="InterPro" id="IPR051701">
    <property type="entry name" value="Mito_OM_Translocase_MSP1"/>
</dbReference>
<reference evidence="3 4" key="1">
    <citation type="submission" date="2021-07" db="EMBL/GenBank/DDBJ databases">
        <title>The Aristolochia fimbriata genome: insights into angiosperm evolution, floral development and chemical biosynthesis.</title>
        <authorList>
            <person name="Jiao Y."/>
        </authorList>
    </citation>
    <scope>NUCLEOTIDE SEQUENCE [LARGE SCALE GENOMIC DNA]</scope>
    <source>
        <strain evidence="3">IBCAS-2021</strain>
        <tissue evidence="3">Leaf</tissue>
    </source>
</reference>
<dbReference type="PANTHER" id="PTHR45644">
    <property type="entry name" value="AAA ATPASE, PUTATIVE (AFU_ORTHOLOGUE AFUA_2G12920)-RELATED-RELATED"/>
    <property type="match status" value="1"/>
</dbReference>
<dbReference type="PANTHER" id="PTHR45644:SF56">
    <property type="entry name" value="AAA ATPASE, PUTATIVE (AFU_ORTHOLOGUE AFUA_2G12920)-RELATED"/>
    <property type="match status" value="1"/>
</dbReference>
<proteinExistence type="predicted"/>
<keyword evidence="4" id="KW-1185">Reference proteome</keyword>
<dbReference type="Gene3D" id="3.40.50.300">
    <property type="entry name" value="P-loop containing nucleotide triphosphate hydrolases"/>
    <property type="match status" value="1"/>
</dbReference>
<accession>A0AAV7ES53</accession>
<sequence>MLETDEQSTKQLMKINKRILLFELFGFPKEKNYLVLVLSGSLLDARGGAFEHEATGRMRNEFMAAWDGLRTKDKLRTLILGATNQPFDRDYSVTLLAEKNLCIAAAYRPVQITSRRRKEGGTFCSL</sequence>
<dbReference type="InterPro" id="IPR027417">
    <property type="entry name" value="P-loop_NTPase"/>
</dbReference>
<gene>
    <name evidence="3" type="ORF">H6P81_010043</name>
</gene>
<evidence type="ECO:0000313" key="3">
    <source>
        <dbReference type="EMBL" id="KAG9450078.1"/>
    </source>
</evidence>
<comment type="caution">
    <text evidence="3">The sequence shown here is derived from an EMBL/GenBank/DDBJ whole genome shotgun (WGS) entry which is preliminary data.</text>
</comment>
<keyword evidence="1" id="KW-0547">Nucleotide-binding</keyword>
<evidence type="ECO:0000313" key="4">
    <source>
        <dbReference type="Proteomes" id="UP000825729"/>
    </source>
</evidence>
<organism evidence="3 4">
    <name type="scientific">Aristolochia fimbriata</name>
    <name type="common">White veined hardy Dutchman's pipe vine</name>
    <dbReference type="NCBI Taxonomy" id="158543"/>
    <lineage>
        <taxon>Eukaryota</taxon>
        <taxon>Viridiplantae</taxon>
        <taxon>Streptophyta</taxon>
        <taxon>Embryophyta</taxon>
        <taxon>Tracheophyta</taxon>
        <taxon>Spermatophyta</taxon>
        <taxon>Magnoliopsida</taxon>
        <taxon>Magnoliidae</taxon>
        <taxon>Piperales</taxon>
        <taxon>Aristolochiaceae</taxon>
        <taxon>Aristolochia</taxon>
    </lineage>
</organism>
<dbReference type="GO" id="GO:0005524">
    <property type="term" value="F:ATP binding"/>
    <property type="evidence" value="ECO:0007669"/>
    <property type="project" value="UniProtKB-KW"/>
</dbReference>
<evidence type="ECO:0000256" key="2">
    <source>
        <dbReference type="ARBA" id="ARBA00022840"/>
    </source>
</evidence>
<dbReference type="EMBL" id="JAINDJ010000004">
    <property type="protein sequence ID" value="KAG9450078.1"/>
    <property type="molecule type" value="Genomic_DNA"/>
</dbReference>
<name>A0AAV7ES53_ARIFI</name>
<protein>
    <recommendedName>
        <fullName evidence="5">ATPase AAA-type core domain-containing protein</fullName>
    </recommendedName>
</protein>
<evidence type="ECO:0008006" key="5">
    <source>
        <dbReference type="Google" id="ProtNLM"/>
    </source>
</evidence>